<dbReference type="GO" id="GO:0004601">
    <property type="term" value="F:peroxidase activity"/>
    <property type="evidence" value="ECO:0007669"/>
    <property type="project" value="UniProtKB-KW"/>
</dbReference>
<protein>
    <recommendedName>
        <fullName evidence="4">Glutathione peroxidase</fullName>
    </recommendedName>
</protein>
<dbReference type="AlphaFoldDB" id="A0A5J6MKE5"/>
<dbReference type="Pfam" id="PF00255">
    <property type="entry name" value="GSHPx"/>
    <property type="match status" value="1"/>
</dbReference>
<proteinExistence type="inferred from homology"/>
<dbReference type="CDD" id="cd00340">
    <property type="entry name" value="GSH_Peroxidase"/>
    <property type="match status" value="1"/>
</dbReference>
<dbReference type="SUPFAM" id="SSF52833">
    <property type="entry name" value="Thioredoxin-like"/>
    <property type="match status" value="1"/>
</dbReference>
<dbReference type="PANTHER" id="PTHR11592">
    <property type="entry name" value="GLUTATHIONE PEROXIDASE"/>
    <property type="match status" value="1"/>
</dbReference>
<comment type="similarity">
    <text evidence="1 4">Belongs to the glutathione peroxidase family.</text>
</comment>
<dbReference type="InterPro" id="IPR000889">
    <property type="entry name" value="Glutathione_peroxidase"/>
</dbReference>
<dbReference type="Proteomes" id="UP000326202">
    <property type="component" value="Chromosome"/>
</dbReference>
<keyword evidence="2 4" id="KW-0575">Peroxidase</keyword>
<evidence type="ECO:0000256" key="3">
    <source>
        <dbReference type="ARBA" id="ARBA00023002"/>
    </source>
</evidence>
<gene>
    <name evidence="5" type="ORF">FRZ44_31560</name>
</gene>
<dbReference type="PRINTS" id="PR01011">
    <property type="entry name" value="GLUTPROXDASE"/>
</dbReference>
<evidence type="ECO:0000313" key="5">
    <source>
        <dbReference type="EMBL" id="QEX17853.1"/>
    </source>
</evidence>
<dbReference type="InterPro" id="IPR036249">
    <property type="entry name" value="Thioredoxin-like_sf"/>
</dbReference>
<keyword evidence="6" id="KW-1185">Reference proteome</keyword>
<name>A0A5J6MKE5_9PROT</name>
<dbReference type="KEGG" id="htq:FRZ44_31560"/>
<accession>A0A5J6MKE5</accession>
<dbReference type="PROSITE" id="PS00460">
    <property type="entry name" value="GLUTATHIONE_PEROXID_1"/>
    <property type="match status" value="1"/>
</dbReference>
<organism evidence="5 6">
    <name type="scientific">Hypericibacter terrae</name>
    <dbReference type="NCBI Taxonomy" id="2602015"/>
    <lineage>
        <taxon>Bacteria</taxon>
        <taxon>Pseudomonadati</taxon>
        <taxon>Pseudomonadota</taxon>
        <taxon>Alphaproteobacteria</taxon>
        <taxon>Rhodospirillales</taxon>
        <taxon>Dongiaceae</taxon>
        <taxon>Hypericibacter</taxon>
    </lineage>
</organism>
<dbReference type="Gene3D" id="3.40.30.10">
    <property type="entry name" value="Glutaredoxin"/>
    <property type="match status" value="1"/>
</dbReference>
<reference evidence="5 6" key="1">
    <citation type="submission" date="2019-08" db="EMBL/GenBank/DDBJ databases">
        <title>Hyperibacter terrae gen. nov., sp. nov. and Hyperibacter viscosus sp. nov., two new members in the family Rhodospirillaceae isolated from the rhizosphere of Hypericum perforatum.</title>
        <authorList>
            <person name="Noviana Z."/>
        </authorList>
    </citation>
    <scope>NUCLEOTIDE SEQUENCE [LARGE SCALE GENOMIC DNA]</scope>
    <source>
        <strain evidence="5 6">R5913</strain>
    </source>
</reference>
<evidence type="ECO:0000256" key="2">
    <source>
        <dbReference type="ARBA" id="ARBA00022559"/>
    </source>
</evidence>
<dbReference type="InterPro" id="IPR029759">
    <property type="entry name" value="GPX_AS"/>
</dbReference>
<dbReference type="PROSITE" id="PS51355">
    <property type="entry name" value="GLUTATHIONE_PEROXID_3"/>
    <property type="match status" value="1"/>
</dbReference>
<evidence type="ECO:0000313" key="6">
    <source>
        <dbReference type="Proteomes" id="UP000326202"/>
    </source>
</evidence>
<dbReference type="EMBL" id="CP042906">
    <property type="protein sequence ID" value="QEX17853.1"/>
    <property type="molecule type" value="Genomic_DNA"/>
</dbReference>
<sequence>MKPRHLLSLAGMIMTSFSGGQGTTTSAHPTPVDWSKLPLPSVEGTAFKPEMFRGKVVLLVNTASYCGFTPQYRGLEALWQRYRDRGFLVLGVPANDFGAQEPDPDSQIKRFCETTYGIGFPIMAKQTVIGERAHPIYRWALEQTGPQGAPKWNFHKILIGRDGKLAAWFTSTVKPSDAKLTGAIEQALGAPSA</sequence>
<keyword evidence="3 4" id="KW-0560">Oxidoreductase</keyword>
<evidence type="ECO:0000256" key="1">
    <source>
        <dbReference type="ARBA" id="ARBA00006926"/>
    </source>
</evidence>
<evidence type="ECO:0000256" key="4">
    <source>
        <dbReference type="RuleBase" id="RU000499"/>
    </source>
</evidence>
<dbReference type="GO" id="GO:0034599">
    <property type="term" value="P:cellular response to oxidative stress"/>
    <property type="evidence" value="ECO:0007669"/>
    <property type="project" value="TreeGrafter"/>
</dbReference>
<dbReference type="PANTHER" id="PTHR11592:SF78">
    <property type="entry name" value="GLUTATHIONE PEROXIDASE"/>
    <property type="match status" value="1"/>
</dbReference>